<dbReference type="InterPro" id="IPR008271">
    <property type="entry name" value="Ser/Thr_kinase_AS"/>
</dbReference>
<dbReference type="GO" id="GO:0004674">
    <property type="term" value="F:protein serine/threonine kinase activity"/>
    <property type="evidence" value="ECO:0007669"/>
    <property type="project" value="TreeGrafter"/>
</dbReference>
<evidence type="ECO:0000259" key="1">
    <source>
        <dbReference type="PROSITE" id="PS50011"/>
    </source>
</evidence>
<dbReference type="InterPro" id="IPR000719">
    <property type="entry name" value="Prot_kinase_dom"/>
</dbReference>
<feature type="domain" description="Protein kinase" evidence="1">
    <location>
        <begin position="1"/>
        <end position="217"/>
    </location>
</feature>
<dbReference type="SMART" id="SM00220">
    <property type="entry name" value="S_TKc"/>
    <property type="match status" value="1"/>
</dbReference>
<dbReference type="OrthoDB" id="4062651at2759"/>
<dbReference type="SUPFAM" id="SSF56112">
    <property type="entry name" value="Protein kinase-like (PK-like)"/>
    <property type="match status" value="1"/>
</dbReference>
<name>A0A0C3QNG3_9AGAM</name>
<evidence type="ECO:0000313" key="3">
    <source>
        <dbReference type="Proteomes" id="UP000054248"/>
    </source>
</evidence>
<dbReference type="PANTHER" id="PTHR44329">
    <property type="entry name" value="SERINE/THREONINE-PROTEIN KINASE TNNI3K-RELATED"/>
    <property type="match status" value="1"/>
</dbReference>
<feature type="non-terminal residue" evidence="2">
    <location>
        <position position="1"/>
    </location>
</feature>
<dbReference type="InterPro" id="IPR001245">
    <property type="entry name" value="Ser-Thr/Tyr_kinase_cat_dom"/>
</dbReference>
<dbReference type="Proteomes" id="UP000054248">
    <property type="component" value="Unassembled WGS sequence"/>
</dbReference>
<reference evidence="3" key="2">
    <citation type="submission" date="2015-01" db="EMBL/GenBank/DDBJ databases">
        <title>Evolutionary Origins and Diversification of the Mycorrhizal Mutualists.</title>
        <authorList>
            <consortium name="DOE Joint Genome Institute"/>
            <consortium name="Mycorrhizal Genomics Consortium"/>
            <person name="Kohler A."/>
            <person name="Kuo A."/>
            <person name="Nagy L.G."/>
            <person name="Floudas D."/>
            <person name="Copeland A."/>
            <person name="Barry K.W."/>
            <person name="Cichocki N."/>
            <person name="Veneault-Fourrey C."/>
            <person name="LaButti K."/>
            <person name="Lindquist E.A."/>
            <person name="Lipzen A."/>
            <person name="Lundell T."/>
            <person name="Morin E."/>
            <person name="Murat C."/>
            <person name="Riley R."/>
            <person name="Ohm R."/>
            <person name="Sun H."/>
            <person name="Tunlid A."/>
            <person name="Henrissat B."/>
            <person name="Grigoriev I.V."/>
            <person name="Hibbett D.S."/>
            <person name="Martin F."/>
        </authorList>
    </citation>
    <scope>NUCLEOTIDE SEQUENCE [LARGE SCALE GENOMIC DNA]</scope>
    <source>
        <strain evidence="3">MUT 4182</strain>
    </source>
</reference>
<keyword evidence="3" id="KW-1185">Reference proteome</keyword>
<dbReference type="Pfam" id="PF07714">
    <property type="entry name" value="PK_Tyr_Ser-Thr"/>
    <property type="match status" value="1"/>
</dbReference>
<organism evidence="2 3">
    <name type="scientific">Tulasnella calospora MUT 4182</name>
    <dbReference type="NCBI Taxonomy" id="1051891"/>
    <lineage>
        <taxon>Eukaryota</taxon>
        <taxon>Fungi</taxon>
        <taxon>Dikarya</taxon>
        <taxon>Basidiomycota</taxon>
        <taxon>Agaricomycotina</taxon>
        <taxon>Agaricomycetes</taxon>
        <taxon>Cantharellales</taxon>
        <taxon>Tulasnellaceae</taxon>
        <taxon>Tulasnella</taxon>
    </lineage>
</organism>
<dbReference type="STRING" id="1051891.A0A0C3QNG3"/>
<dbReference type="AlphaFoldDB" id="A0A0C3QNG3"/>
<sequence length="237" mass="26300">EANLWMMLRHPRILQFLGIYKIDDAIYLVSPFAENGSLPGFIKSRPDVDLKVIEIAEGLAYLHQHSIIHGDLKGNNILISGDEHVFLCDFGLAKHVTSRTSTSLRGVGSIPWQSPELLRDASRRTFQSDIYAFGITISEVLSSKEPYSDSNGIAAIIMGVLLSGERPPKEPLAAPDGTSYLQLWDEASKCWDEDPAVRPSIVRVLARLDNERADNWITDQHIAVETSLNPSIHNGPM</sequence>
<accession>A0A0C3QNG3</accession>
<dbReference type="PIRSF" id="PIRSF000654">
    <property type="entry name" value="Integrin-linked_kinase"/>
    <property type="match status" value="1"/>
</dbReference>
<dbReference type="InterPro" id="IPR011009">
    <property type="entry name" value="Kinase-like_dom_sf"/>
</dbReference>
<dbReference type="PROSITE" id="PS50011">
    <property type="entry name" value="PROTEIN_KINASE_DOM"/>
    <property type="match status" value="1"/>
</dbReference>
<dbReference type="InterPro" id="IPR051681">
    <property type="entry name" value="Ser/Thr_Kinases-Pseudokinases"/>
</dbReference>
<dbReference type="GO" id="GO:0005524">
    <property type="term" value="F:ATP binding"/>
    <property type="evidence" value="ECO:0007669"/>
    <property type="project" value="InterPro"/>
</dbReference>
<dbReference type="HOGENOM" id="CLU_000288_7_18_1"/>
<evidence type="ECO:0000313" key="2">
    <source>
        <dbReference type="EMBL" id="KIO28629.1"/>
    </source>
</evidence>
<dbReference type="EMBL" id="KN822992">
    <property type="protein sequence ID" value="KIO28629.1"/>
    <property type="molecule type" value="Genomic_DNA"/>
</dbReference>
<dbReference type="PROSITE" id="PS00108">
    <property type="entry name" value="PROTEIN_KINASE_ST"/>
    <property type="match status" value="1"/>
</dbReference>
<proteinExistence type="predicted"/>
<dbReference type="Gene3D" id="1.10.510.10">
    <property type="entry name" value="Transferase(Phosphotransferase) domain 1"/>
    <property type="match status" value="1"/>
</dbReference>
<gene>
    <name evidence="2" type="ORF">M407DRAFT_71588</name>
</gene>
<reference evidence="2 3" key="1">
    <citation type="submission" date="2014-04" db="EMBL/GenBank/DDBJ databases">
        <authorList>
            <consortium name="DOE Joint Genome Institute"/>
            <person name="Kuo A."/>
            <person name="Girlanda M."/>
            <person name="Perotto S."/>
            <person name="Kohler A."/>
            <person name="Nagy L.G."/>
            <person name="Floudas D."/>
            <person name="Copeland A."/>
            <person name="Barry K.W."/>
            <person name="Cichocki N."/>
            <person name="Veneault-Fourrey C."/>
            <person name="LaButti K."/>
            <person name="Lindquist E.A."/>
            <person name="Lipzen A."/>
            <person name="Lundell T."/>
            <person name="Morin E."/>
            <person name="Murat C."/>
            <person name="Sun H."/>
            <person name="Tunlid A."/>
            <person name="Henrissat B."/>
            <person name="Grigoriev I.V."/>
            <person name="Hibbett D.S."/>
            <person name="Martin F."/>
            <person name="Nordberg H.P."/>
            <person name="Cantor M.N."/>
            <person name="Hua S.X."/>
        </authorList>
    </citation>
    <scope>NUCLEOTIDE SEQUENCE [LARGE SCALE GENOMIC DNA]</scope>
    <source>
        <strain evidence="2 3">MUT 4182</strain>
    </source>
</reference>
<protein>
    <recommendedName>
        <fullName evidence="1">Protein kinase domain-containing protein</fullName>
    </recommendedName>
</protein>